<dbReference type="InterPro" id="IPR019734">
    <property type="entry name" value="TPR_rpt"/>
</dbReference>
<name>A0A0V0QWE2_PSEPJ</name>
<accession>A0A0V0QWE2</accession>
<dbReference type="Gene3D" id="1.25.40.10">
    <property type="entry name" value="Tetratricopeptide repeat domain"/>
    <property type="match status" value="1"/>
</dbReference>
<dbReference type="Proteomes" id="UP000054937">
    <property type="component" value="Unassembled WGS sequence"/>
</dbReference>
<dbReference type="InterPro" id="IPR011990">
    <property type="entry name" value="TPR-like_helical_dom_sf"/>
</dbReference>
<dbReference type="Pfam" id="PF13424">
    <property type="entry name" value="TPR_12"/>
    <property type="match status" value="1"/>
</dbReference>
<reference evidence="1 2" key="1">
    <citation type="journal article" date="2015" name="Sci. Rep.">
        <title>Genome of the facultative scuticociliatosis pathogen Pseudocohnilembus persalinus provides insight into its virulence through horizontal gene transfer.</title>
        <authorList>
            <person name="Xiong J."/>
            <person name="Wang G."/>
            <person name="Cheng J."/>
            <person name="Tian M."/>
            <person name="Pan X."/>
            <person name="Warren A."/>
            <person name="Jiang C."/>
            <person name="Yuan D."/>
            <person name="Miao W."/>
        </authorList>
    </citation>
    <scope>NUCLEOTIDE SEQUENCE [LARGE SCALE GENOMIC DNA]</scope>
    <source>
        <strain evidence="1">36N120E</strain>
    </source>
</reference>
<dbReference type="OrthoDB" id="626167at2759"/>
<dbReference type="AlphaFoldDB" id="A0A0V0QWE2"/>
<dbReference type="SUPFAM" id="SSF48452">
    <property type="entry name" value="TPR-like"/>
    <property type="match status" value="1"/>
</dbReference>
<comment type="caution">
    <text evidence="1">The sequence shown here is derived from an EMBL/GenBank/DDBJ whole genome shotgun (WGS) entry which is preliminary data.</text>
</comment>
<dbReference type="SMART" id="SM00028">
    <property type="entry name" value="TPR"/>
    <property type="match status" value="2"/>
</dbReference>
<evidence type="ECO:0000313" key="2">
    <source>
        <dbReference type="Proteomes" id="UP000054937"/>
    </source>
</evidence>
<organism evidence="1 2">
    <name type="scientific">Pseudocohnilembus persalinus</name>
    <name type="common">Ciliate</name>
    <dbReference type="NCBI Taxonomy" id="266149"/>
    <lineage>
        <taxon>Eukaryota</taxon>
        <taxon>Sar</taxon>
        <taxon>Alveolata</taxon>
        <taxon>Ciliophora</taxon>
        <taxon>Intramacronucleata</taxon>
        <taxon>Oligohymenophorea</taxon>
        <taxon>Scuticociliatia</taxon>
        <taxon>Philasterida</taxon>
        <taxon>Pseudocohnilembidae</taxon>
        <taxon>Pseudocohnilembus</taxon>
    </lineage>
</organism>
<protein>
    <recommendedName>
        <fullName evidence="3">Tetratricopeptide repeat protein</fullName>
    </recommendedName>
</protein>
<keyword evidence="2" id="KW-1185">Reference proteome</keyword>
<proteinExistence type="predicted"/>
<dbReference type="InParanoid" id="A0A0V0QWE2"/>
<dbReference type="EMBL" id="LDAU01000096">
    <property type="protein sequence ID" value="KRX06518.1"/>
    <property type="molecule type" value="Genomic_DNA"/>
</dbReference>
<evidence type="ECO:0000313" key="1">
    <source>
        <dbReference type="EMBL" id="KRX06518.1"/>
    </source>
</evidence>
<gene>
    <name evidence="1" type="ORF">PPERSA_05131</name>
</gene>
<evidence type="ECO:0008006" key="3">
    <source>
        <dbReference type="Google" id="ProtNLM"/>
    </source>
</evidence>
<sequence>MEELKSNYIKRLPEQKMKQNQKQLEKLIDIKNTARIYEDKGDYWKSVDFYLQALQIEREIYGDKNDKVISTLYQIGKQYKGMNKIKTAKDYFYKAYEIQVDLHGFDTKKASLFKSLLYQPDTPPKDNIQNAHTNVDIMFKPRSYAKMEPRNRDKI</sequence>